<feature type="compositionally biased region" description="Low complexity" evidence="1">
    <location>
        <begin position="201"/>
        <end position="212"/>
    </location>
</feature>
<sequence>MSLLVPRLPSSLGVCSSIVIGLDDQPFAINVHPAVIYVIPTAPKPRGSWGKLGEVAEGDRLLARLGARLMGVVREDWEVCSMGRLVGKPEARLMGKVVENLLVVKLGDSSGVESLVVSLAVGKPMDKPVASSADRPEHKQGGSLADSLADSLETAKVKDKPEDKPEGRRGRVTIWIWPGRLWRNVKRSTSGSSSGSGGSGTTSLGSTSSGSSAQSLTSTILEPCKSLLLDVSVDLLGLNINIDLYLHLAGLLDGVGGLLNSLLGGDRSRPTTMTQRYRDICGTSFTTLGPGRNVTATSPTDCLQQCEIDAILATVQLGTLNDCLGATLDRGIAIDNCLYFIGSDTDILDLHMAINTDDSDSFCKSC</sequence>
<gene>
    <name evidence="2" type="ORF">B0T26DRAFT_670947</name>
</gene>
<comment type="caution">
    <text evidence="2">The sequence shown here is derived from an EMBL/GenBank/DDBJ whole genome shotgun (WGS) entry which is preliminary data.</text>
</comment>
<proteinExistence type="predicted"/>
<feature type="region of interest" description="Disordered" evidence="1">
    <location>
        <begin position="126"/>
        <end position="146"/>
    </location>
</feature>
<reference evidence="2" key="1">
    <citation type="submission" date="2023-06" db="EMBL/GenBank/DDBJ databases">
        <title>Genome-scale phylogeny and comparative genomics of the fungal order Sordariales.</title>
        <authorList>
            <consortium name="Lawrence Berkeley National Laboratory"/>
            <person name="Hensen N."/>
            <person name="Bonometti L."/>
            <person name="Westerberg I."/>
            <person name="Brannstrom I.O."/>
            <person name="Guillou S."/>
            <person name="Cros-Aarteil S."/>
            <person name="Calhoun S."/>
            <person name="Haridas S."/>
            <person name="Kuo A."/>
            <person name="Mondo S."/>
            <person name="Pangilinan J."/>
            <person name="Riley R."/>
            <person name="LaButti K."/>
            <person name="Andreopoulos B."/>
            <person name="Lipzen A."/>
            <person name="Chen C."/>
            <person name="Yanf M."/>
            <person name="Daum C."/>
            <person name="Ng V."/>
            <person name="Clum A."/>
            <person name="Steindorff A."/>
            <person name="Ohm R."/>
            <person name="Martin F."/>
            <person name="Silar P."/>
            <person name="Natvig D."/>
            <person name="Lalanne C."/>
            <person name="Gautier V."/>
            <person name="Ament-velasquez S.L."/>
            <person name="Kruys A."/>
            <person name="Hutchinson M.I."/>
            <person name="Powell A.J."/>
            <person name="Barry K."/>
            <person name="Miller A.N."/>
            <person name="Grigoriev I.V."/>
            <person name="Debuchy R."/>
            <person name="Gladieux P."/>
            <person name="Thoren M.H."/>
            <person name="Johannesson H."/>
        </authorList>
    </citation>
    <scope>NUCLEOTIDE SEQUENCE</scope>
    <source>
        <strain evidence="2">SMH2392-1A</strain>
    </source>
</reference>
<evidence type="ECO:0000313" key="2">
    <source>
        <dbReference type="EMBL" id="KAK0734687.1"/>
    </source>
</evidence>
<evidence type="ECO:0000313" key="3">
    <source>
        <dbReference type="Proteomes" id="UP001172101"/>
    </source>
</evidence>
<dbReference type="Proteomes" id="UP001172101">
    <property type="component" value="Unassembled WGS sequence"/>
</dbReference>
<evidence type="ECO:0000256" key="1">
    <source>
        <dbReference type="SAM" id="MobiDB-lite"/>
    </source>
</evidence>
<dbReference type="GeneID" id="85322521"/>
<dbReference type="RefSeq" id="XP_060303564.1">
    <property type="nucleotide sequence ID" value="XM_060439251.1"/>
</dbReference>
<dbReference type="EMBL" id="JAUIRO010000001">
    <property type="protein sequence ID" value="KAK0734687.1"/>
    <property type="molecule type" value="Genomic_DNA"/>
</dbReference>
<dbReference type="AlphaFoldDB" id="A0AA40BI61"/>
<feature type="region of interest" description="Disordered" evidence="1">
    <location>
        <begin position="186"/>
        <end position="212"/>
    </location>
</feature>
<protein>
    <submittedName>
        <fullName evidence="2">Uncharacterized protein</fullName>
    </submittedName>
</protein>
<name>A0AA40BI61_9PEZI</name>
<organism evidence="2 3">
    <name type="scientific">Lasiosphaeria miniovina</name>
    <dbReference type="NCBI Taxonomy" id="1954250"/>
    <lineage>
        <taxon>Eukaryota</taxon>
        <taxon>Fungi</taxon>
        <taxon>Dikarya</taxon>
        <taxon>Ascomycota</taxon>
        <taxon>Pezizomycotina</taxon>
        <taxon>Sordariomycetes</taxon>
        <taxon>Sordariomycetidae</taxon>
        <taxon>Sordariales</taxon>
        <taxon>Lasiosphaeriaceae</taxon>
        <taxon>Lasiosphaeria</taxon>
    </lineage>
</organism>
<accession>A0AA40BI61</accession>
<keyword evidence="3" id="KW-1185">Reference proteome</keyword>